<dbReference type="GO" id="GO:0046872">
    <property type="term" value="F:metal ion binding"/>
    <property type="evidence" value="ECO:0007669"/>
    <property type="project" value="UniProtKB-KW"/>
</dbReference>
<reference evidence="7 8" key="1">
    <citation type="submission" date="2019-09" db="EMBL/GenBank/DDBJ databases">
        <title>Genome sequence and assembly of Adhaeribacter sp.</title>
        <authorList>
            <person name="Chhetri G."/>
        </authorList>
    </citation>
    <scope>NUCLEOTIDE SEQUENCE [LARGE SCALE GENOMIC DNA]</scope>
    <source>
        <strain evidence="7 8">DK36</strain>
    </source>
</reference>
<keyword evidence="3" id="KW-0732">Signal</keyword>
<keyword evidence="1 5" id="KW-0349">Heme</keyword>
<keyword evidence="8" id="KW-1185">Reference proteome</keyword>
<dbReference type="InterPro" id="IPR036909">
    <property type="entry name" value="Cyt_c-like_dom_sf"/>
</dbReference>
<dbReference type="PANTHER" id="PTHR45460:SF2">
    <property type="entry name" value="ALPHA 1,3 GLUCANASE, GH71 FAMILY (EUROFUNG)"/>
    <property type="match status" value="1"/>
</dbReference>
<dbReference type="GO" id="GO:0009055">
    <property type="term" value="F:electron transfer activity"/>
    <property type="evidence" value="ECO:0007669"/>
    <property type="project" value="InterPro"/>
</dbReference>
<evidence type="ECO:0000256" key="2">
    <source>
        <dbReference type="ARBA" id="ARBA00022723"/>
    </source>
</evidence>
<dbReference type="GO" id="GO:0020037">
    <property type="term" value="F:heme binding"/>
    <property type="evidence" value="ECO:0007669"/>
    <property type="project" value="InterPro"/>
</dbReference>
<dbReference type="RefSeq" id="WP_150086123.1">
    <property type="nucleotide sequence ID" value="NZ_VWSF01000001.1"/>
</dbReference>
<keyword evidence="4 5" id="KW-0408">Iron</keyword>
<keyword evidence="2 5" id="KW-0479">Metal-binding</keyword>
<dbReference type="InterPro" id="IPR009056">
    <property type="entry name" value="Cyt_c-like_dom"/>
</dbReference>
<dbReference type="SUPFAM" id="SSF69318">
    <property type="entry name" value="Integrin alpha N-terminal domain"/>
    <property type="match status" value="1"/>
</dbReference>
<evidence type="ECO:0000313" key="7">
    <source>
        <dbReference type="EMBL" id="KAA5549128.1"/>
    </source>
</evidence>
<evidence type="ECO:0000259" key="6">
    <source>
        <dbReference type="PROSITE" id="PS51007"/>
    </source>
</evidence>
<dbReference type="PANTHER" id="PTHR45460">
    <property type="entry name" value="SIMILAR TO CYSTEINE PROTEINASE"/>
    <property type="match status" value="1"/>
</dbReference>
<dbReference type="PROSITE" id="PS51007">
    <property type="entry name" value="CYTC"/>
    <property type="match status" value="1"/>
</dbReference>
<evidence type="ECO:0000256" key="5">
    <source>
        <dbReference type="PROSITE-ProRule" id="PRU00433"/>
    </source>
</evidence>
<evidence type="ECO:0000313" key="8">
    <source>
        <dbReference type="Proteomes" id="UP000323426"/>
    </source>
</evidence>
<dbReference type="AlphaFoldDB" id="A0A5M6DNS4"/>
<comment type="caution">
    <text evidence="7">The sequence shown here is derived from an EMBL/GenBank/DDBJ whole genome shotgun (WGS) entry which is preliminary data.</text>
</comment>
<proteinExistence type="predicted"/>
<gene>
    <name evidence="7" type="ORF">F0145_00580</name>
</gene>
<dbReference type="SUPFAM" id="SSF46626">
    <property type="entry name" value="Cytochrome c"/>
    <property type="match status" value="1"/>
</dbReference>
<evidence type="ECO:0000256" key="3">
    <source>
        <dbReference type="ARBA" id="ARBA00022729"/>
    </source>
</evidence>
<evidence type="ECO:0000256" key="4">
    <source>
        <dbReference type="ARBA" id="ARBA00023004"/>
    </source>
</evidence>
<name>A0A5M6DNS4_9BACT</name>
<dbReference type="InterPro" id="IPR013517">
    <property type="entry name" value="FG-GAP"/>
</dbReference>
<evidence type="ECO:0000256" key="1">
    <source>
        <dbReference type="ARBA" id="ARBA00022617"/>
    </source>
</evidence>
<dbReference type="InterPro" id="IPR028994">
    <property type="entry name" value="Integrin_alpha_N"/>
</dbReference>
<dbReference type="Pfam" id="PF13517">
    <property type="entry name" value="FG-GAP_3"/>
    <property type="match status" value="2"/>
</dbReference>
<organism evidence="7 8">
    <name type="scientific">Adhaeribacter rhizoryzae</name>
    <dbReference type="NCBI Taxonomy" id="2607907"/>
    <lineage>
        <taxon>Bacteria</taxon>
        <taxon>Pseudomonadati</taxon>
        <taxon>Bacteroidota</taxon>
        <taxon>Cytophagia</taxon>
        <taxon>Cytophagales</taxon>
        <taxon>Hymenobacteraceae</taxon>
        <taxon>Adhaeribacter</taxon>
    </lineage>
</organism>
<dbReference type="EMBL" id="VWSF01000001">
    <property type="protein sequence ID" value="KAA5549128.1"/>
    <property type="molecule type" value="Genomic_DNA"/>
</dbReference>
<accession>A0A5M6DNS4</accession>
<sequence length="539" mass="60251">MRVFLLLIVVLLFFTNCSGSAGKEKNLKDESISLSEAILPDAAKTAHLSGKDLANAYCQACHALPNPGLLDKATWQNKVLPQMGLRLGLPAPNINPFLGKQPDEIYTLIKAGIYPQKPLIAAKDWQKIVEYYTQAAPEKLTLPTLTKLDTILNNFSVIIPDLNKGKPALTTLIKYETQAKELWVGDLRNWLFRLNQDLQAVDSVHLQAVPVDLIKNNAGYKVVNIGSILPTDKATGNIYQVPPTAKEKSTGILLKDLHRPVNIIEADLNQDKLPDLVVCNYGYNFGSLVVYFNLGKGKYEPVTLKNLPGARKAEIKDLNHDGLPDIIALFAQGTETLKVFYNQGNGKFAEENLVQFPPVYGTNYFQLVDFNQDGHLDILFANGDNADYSFIMKPYHGIRIWLNNGKNKFRQKYFFQMPGAWKAVAHDFDQDGDLDIAAISYFPDFERSPERGFIYLEQTAQFNFTAATFKQSLLGHWFTLETADYDQDGDEDIVLGSFTNALSPVPPGIRQNWLANGPGILVLQNKKITKPNQVIFVNK</sequence>
<protein>
    <submittedName>
        <fullName evidence="7">VCBS repeat-containing protein</fullName>
    </submittedName>
</protein>
<dbReference type="Proteomes" id="UP000323426">
    <property type="component" value="Unassembled WGS sequence"/>
</dbReference>
<feature type="domain" description="Cytochrome c" evidence="6">
    <location>
        <begin position="45"/>
        <end position="136"/>
    </location>
</feature>
<dbReference type="Gene3D" id="2.130.10.130">
    <property type="entry name" value="Integrin alpha, N-terminal"/>
    <property type="match status" value="2"/>
</dbReference>